<evidence type="ECO:0000313" key="3">
    <source>
        <dbReference type="EMBL" id="MBD2721515.1"/>
    </source>
</evidence>
<comment type="caution">
    <text evidence="3">The sequence shown here is derived from an EMBL/GenBank/DDBJ whole genome shotgun (WGS) entry which is preliminary data.</text>
</comment>
<organism evidence="3 4">
    <name type="scientific">Hymenobacter armeniacus</name>
    <dbReference type="NCBI Taxonomy" id="2771358"/>
    <lineage>
        <taxon>Bacteria</taxon>
        <taxon>Pseudomonadati</taxon>
        <taxon>Bacteroidota</taxon>
        <taxon>Cytophagia</taxon>
        <taxon>Cytophagales</taxon>
        <taxon>Hymenobacteraceae</taxon>
        <taxon>Hymenobacter</taxon>
    </lineage>
</organism>
<keyword evidence="4" id="KW-1185">Reference proteome</keyword>
<reference evidence="3 4" key="1">
    <citation type="submission" date="2020-09" db="EMBL/GenBank/DDBJ databases">
        <authorList>
            <person name="Kim M.K."/>
        </authorList>
    </citation>
    <scope>NUCLEOTIDE SEQUENCE [LARGE SCALE GENOMIC DNA]</scope>
    <source>
        <strain evidence="3 4">BT189</strain>
    </source>
</reference>
<evidence type="ECO:0008006" key="5">
    <source>
        <dbReference type="Google" id="ProtNLM"/>
    </source>
</evidence>
<evidence type="ECO:0000256" key="1">
    <source>
        <dbReference type="SAM" id="MobiDB-lite"/>
    </source>
</evidence>
<keyword evidence="2" id="KW-0732">Signal</keyword>
<feature type="compositionally biased region" description="Low complexity" evidence="1">
    <location>
        <begin position="25"/>
        <end position="40"/>
    </location>
</feature>
<evidence type="ECO:0000313" key="4">
    <source>
        <dbReference type="Proteomes" id="UP000606003"/>
    </source>
</evidence>
<dbReference type="PROSITE" id="PS51257">
    <property type="entry name" value="PROKAR_LIPOPROTEIN"/>
    <property type="match status" value="1"/>
</dbReference>
<feature type="signal peptide" evidence="2">
    <location>
        <begin position="1"/>
        <end position="24"/>
    </location>
</feature>
<gene>
    <name evidence="3" type="ORF">IC234_05190</name>
</gene>
<sequence length="522" mass="56630">MKKAYLLPTLLGACLWLASCSSNTSNTETETTTSAPAAAPGDTARDKLAARPGPNVQAVTLPNPGIPGFTFPEDSSVINGWIRNRDAAQISRHGWGIWTALSLPTPQRLNGDTLRVYETWPTKDEVDAAQQAAPKANLRALLLQRPTPRRRLNRPRQLFRDPDFRKGLKARAKVASAHAMTADSQEDVFESVSYDPVAASFIVQNKLFWASTLQGLIDKGQGDIPQLPREAIAIKPVYEVVPGGKRGRGLYQMKVWTGTTSARIPFGQEKWSSCVYVDTANGGKGQGQVSPGCAPATPATTYNLRDFVHFKLTAAEAAAMNAELDPGTPPVAYAGDYAILVAMHITTKEIKRWTWQTMWWAPNPDRAPLPSTPGVVAQRPAQLVGAPRHYAMAISYQMIDPVQPFAGGQSVGQSIYVFNPYLEAGFGPGTFSNSAHLREPSRVVTNGLVVVNDVGVRTNCMSCHAEASFTPFAAITSKKMLPLGYLGDTYVDMGSPKFKGRLRTDFLWSIADMASAPPDSLK</sequence>
<accession>A0ABR8JNF2</accession>
<protein>
    <recommendedName>
        <fullName evidence="5">Lipoprotein</fullName>
    </recommendedName>
</protein>
<feature type="region of interest" description="Disordered" evidence="1">
    <location>
        <begin position="25"/>
        <end position="49"/>
    </location>
</feature>
<feature type="chain" id="PRO_5045872678" description="Lipoprotein" evidence="2">
    <location>
        <begin position="25"/>
        <end position="522"/>
    </location>
</feature>
<dbReference type="Proteomes" id="UP000606003">
    <property type="component" value="Unassembled WGS sequence"/>
</dbReference>
<dbReference type="RefSeq" id="WP_190922796.1">
    <property type="nucleotide sequence ID" value="NZ_JACXAC010000002.1"/>
</dbReference>
<evidence type="ECO:0000256" key="2">
    <source>
        <dbReference type="SAM" id="SignalP"/>
    </source>
</evidence>
<name>A0ABR8JNF2_9BACT</name>
<proteinExistence type="predicted"/>
<dbReference type="EMBL" id="JACXAC010000002">
    <property type="protein sequence ID" value="MBD2721515.1"/>
    <property type="molecule type" value="Genomic_DNA"/>
</dbReference>